<dbReference type="GO" id="GO:0019134">
    <property type="term" value="F:glucosamine-1-phosphate N-acetyltransferase activity"/>
    <property type="evidence" value="ECO:0007669"/>
    <property type="project" value="UniProtKB-EC"/>
</dbReference>
<evidence type="ECO:0000256" key="3">
    <source>
        <dbReference type="ARBA" id="ARBA00007947"/>
    </source>
</evidence>
<dbReference type="InterPro" id="IPR029044">
    <property type="entry name" value="Nucleotide-diphossugar_trans"/>
</dbReference>
<dbReference type="GO" id="GO:0008360">
    <property type="term" value="P:regulation of cell shape"/>
    <property type="evidence" value="ECO:0007669"/>
    <property type="project" value="UniProtKB-KW"/>
</dbReference>
<dbReference type="EMBL" id="ADFR01000002">
    <property type="protein sequence ID" value="EFC06434.1"/>
    <property type="molecule type" value="Genomic_DNA"/>
</dbReference>
<evidence type="ECO:0000256" key="11">
    <source>
        <dbReference type="ARBA" id="ARBA00023268"/>
    </source>
</evidence>
<dbReference type="GO" id="GO:0009252">
    <property type="term" value="P:peptidoglycan biosynthetic process"/>
    <property type="evidence" value="ECO:0007669"/>
    <property type="project" value="UniProtKB-KW"/>
</dbReference>
<evidence type="ECO:0000256" key="9">
    <source>
        <dbReference type="ARBA" id="ARBA00022960"/>
    </source>
</evidence>
<dbReference type="SUPFAM" id="SSF51161">
    <property type="entry name" value="Trimeric LpxA-like enzymes"/>
    <property type="match status" value="1"/>
</dbReference>
<dbReference type="InterPro" id="IPR025877">
    <property type="entry name" value="MobA-like_NTP_Trfase"/>
</dbReference>
<keyword evidence="12" id="KW-0012">Acyltransferase</keyword>
<evidence type="ECO:0000256" key="8">
    <source>
        <dbReference type="ARBA" id="ARBA00022842"/>
    </source>
</evidence>
<evidence type="ECO:0000256" key="6">
    <source>
        <dbReference type="ARBA" id="ARBA00022695"/>
    </source>
</evidence>
<dbReference type="SUPFAM" id="SSF53448">
    <property type="entry name" value="Nucleotide-diphospho-sugar transferases"/>
    <property type="match status" value="1"/>
</dbReference>
<keyword evidence="10" id="KW-0573">Peptidoglycan synthesis</keyword>
<evidence type="ECO:0000256" key="15">
    <source>
        <dbReference type="ARBA" id="ARBA00048493"/>
    </source>
</evidence>
<evidence type="ECO:0000256" key="10">
    <source>
        <dbReference type="ARBA" id="ARBA00022984"/>
    </source>
</evidence>
<dbReference type="GO" id="GO:0071555">
    <property type="term" value="P:cell wall organization"/>
    <property type="evidence" value="ECO:0007669"/>
    <property type="project" value="UniProtKB-KW"/>
</dbReference>
<dbReference type="STRING" id="679192.HMPREF9013_1144"/>
<evidence type="ECO:0000256" key="2">
    <source>
        <dbReference type="ARBA" id="ARBA00007707"/>
    </source>
</evidence>
<keyword evidence="9" id="KW-0133">Cell shape</keyword>
<protein>
    <submittedName>
        <fullName evidence="18">Putative UDP-N-acetylglucosamine diphosphorylase/glucosamine-1-phosphate N-acetyltransferase</fullName>
    </submittedName>
</protein>
<evidence type="ECO:0000313" key="19">
    <source>
        <dbReference type="Proteomes" id="UP000005017"/>
    </source>
</evidence>
<accession>D2MN08</accession>
<keyword evidence="6" id="KW-0548">Nucleotidyltransferase</keyword>
<comment type="caution">
    <text evidence="18">The sequence shown here is derived from an EMBL/GenBank/DDBJ whole genome shotgun (WGS) entry which is preliminary data.</text>
</comment>
<dbReference type="RefSeq" id="WP_006626779.1">
    <property type="nucleotide sequence ID" value="NZ_ADFR01000002.1"/>
</dbReference>
<dbReference type="PANTHER" id="PTHR43584">
    <property type="entry name" value="NUCLEOTIDYL TRANSFERASE"/>
    <property type="match status" value="1"/>
</dbReference>
<comment type="catalytic activity">
    <reaction evidence="15">
        <text>N-acetyl-alpha-D-glucosamine 1-phosphate + UTP + H(+) = UDP-N-acetyl-alpha-D-glucosamine + diphosphate</text>
        <dbReference type="Rhea" id="RHEA:13509"/>
        <dbReference type="ChEBI" id="CHEBI:15378"/>
        <dbReference type="ChEBI" id="CHEBI:33019"/>
        <dbReference type="ChEBI" id="CHEBI:46398"/>
        <dbReference type="ChEBI" id="CHEBI:57705"/>
        <dbReference type="ChEBI" id="CHEBI:57776"/>
        <dbReference type="EC" id="2.7.7.23"/>
    </reaction>
</comment>
<sequence>MKSAIIMAGGKGTRMNSKLAKVLHPVLGVPMVQWVIDGLKKAGSERIVTVVGFQHEEVERQLAGQCEFALQAKQLGTGHAVKQATQLKELDGITIVASGDCPNVRPETYASLYDMEENCDMMVLTAVLKDAGAYGRVIRLKDGSVEKIVEAKDANDQELAIREINSGIYAFRTKKLFEALDLLKNDNAQKEYYLTDVVAIFKEKGYTVQAKVVEDYHEVEGLNSLVEVASSGKYLQKRINAEWMKAGVQMVDPDHTYVGPYVKLESDVFLYPNVFIYGHSVVHTGSTLYPGIFLEDEEIEENSILSI</sequence>
<dbReference type="GO" id="GO:0046872">
    <property type="term" value="F:metal ion binding"/>
    <property type="evidence" value="ECO:0007669"/>
    <property type="project" value="UniProtKB-KW"/>
</dbReference>
<evidence type="ECO:0000256" key="1">
    <source>
        <dbReference type="ARBA" id="ARBA00001946"/>
    </source>
</evidence>
<dbReference type="Gene3D" id="2.160.10.10">
    <property type="entry name" value="Hexapeptide repeat proteins"/>
    <property type="match status" value="1"/>
</dbReference>
<keyword evidence="4" id="KW-0963">Cytoplasm</keyword>
<keyword evidence="19" id="KW-1185">Reference proteome</keyword>
<reference evidence="19" key="1">
    <citation type="submission" date="2009-12" db="EMBL/GenBank/DDBJ databases">
        <title>Sequence of Clostridiales genomosp. BVAB3 str. UPII9-5.</title>
        <authorList>
            <person name="Madupu R."/>
            <person name="Durkin A.S."/>
            <person name="Torralba M."/>
            <person name="Methe B."/>
            <person name="Sutton G.G."/>
            <person name="Strausberg R.L."/>
            <person name="Nelson K.E."/>
        </authorList>
    </citation>
    <scope>NUCLEOTIDE SEQUENCE [LARGE SCALE GENOMIC DNA]</scope>
    <source>
        <strain evidence="19">W1219</strain>
    </source>
</reference>
<dbReference type="OrthoDB" id="9775031at2"/>
<evidence type="ECO:0000256" key="4">
    <source>
        <dbReference type="ARBA" id="ARBA00022490"/>
    </source>
</evidence>
<comment type="function">
    <text evidence="16">Catalyzes the last two sequential reactions in the de novo biosynthetic pathway for UDP-N-acetylglucosamine (UDP-GlcNAc). The C-terminal domain catalyzes the transfer of acetyl group from acetyl coenzyme A to glucosamine-1-phosphate (GlcN-1-P) to produce N-acetylglucosamine-1-phosphate (GlcNAc-1-P), which is converted into UDP-GlcNAc by the transfer of uridine 5-monophosphate (from uridine 5-triphosphate), a reaction catalyzed by the N-terminal domain.</text>
</comment>
<evidence type="ECO:0000256" key="7">
    <source>
        <dbReference type="ARBA" id="ARBA00022723"/>
    </source>
</evidence>
<organism evidence="18 19">
    <name type="scientific">Bulleidia extructa W1219</name>
    <dbReference type="NCBI Taxonomy" id="679192"/>
    <lineage>
        <taxon>Bacteria</taxon>
        <taxon>Bacillati</taxon>
        <taxon>Bacillota</taxon>
        <taxon>Erysipelotrichia</taxon>
        <taxon>Erysipelotrichales</taxon>
        <taxon>Erysipelotrichaceae</taxon>
        <taxon>Bulleidia</taxon>
    </lineage>
</organism>
<evidence type="ECO:0000313" key="18">
    <source>
        <dbReference type="EMBL" id="EFC06434.1"/>
    </source>
</evidence>
<keyword evidence="5 18" id="KW-0808">Transferase</keyword>
<evidence type="ECO:0000259" key="17">
    <source>
        <dbReference type="Pfam" id="PF12804"/>
    </source>
</evidence>
<evidence type="ECO:0000256" key="16">
    <source>
        <dbReference type="ARBA" id="ARBA00049628"/>
    </source>
</evidence>
<keyword evidence="11" id="KW-0511">Multifunctional enzyme</keyword>
<dbReference type="Gene3D" id="3.90.550.10">
    <property type="entry name" value="Spore Coat Polysaccharide Biosynthesis Protein SpsA, Chain A"/>
    <property type="match status" value="1"/>
</dbReference>
<dbReference type="InterPro" id="IPR050065">
    <property type="entry name" value="GlmU-like"/>
</dbReference>
<evidence type="ECO:0000256" key="5">
    <source>
        <dbReference type="ARBA" id="ARBA00022679"/>
    </source>
</evidence>
<name>D2MN08_9FIRM</name>
<evidence type="ECO:0000256" key="13">
    <source>
        <dbReference type="ARBA" id="ARBA00023316"/>
    </source>
</evidence>
<dbReference type="Pfam" id="PF12804">
    <property type="entry name" value="NTP_transf_3"/>
    <property type="match status" value="1"/>
</dbReference>
<dbReference type="InterPro" id="IPR011004">
    <property type="entry name" value="Trimer_LpxA-like_sf"/>
</dbReference>
<dbReference type="eggNOG" id="COG1207">
    <property type="taxonomic scope" value="Bacteria"/>
</dbReference>
<dbReference type="PANTHER" id="PTHR43584:SF3">
    <property type="entry name" value="BIFUNCTIONAL PROTEIN GLMU"/>
    <property type="match status" value="1"/>
</dbReference>
<keyword evidence="13" id="KW-0961">Cell wall biogenesis/degradation</keyword>
<gene>
    <name evidence="18" type="ORF">HMPREF9013_1144</name>
</gene>
<evidence type="ECO:0000256" key="12">
    <source>
        <dbReference type="ARBA" id="ARBA00023315"/>
    </source>
</evidence>
<dbReference type="Proteomes" id="UP000005017">
    <property type="component" value="Unassembled WGS sequence"/>
</dbReference>
<keyword evidence="7" id="KW-0479">Metal-binding</keyword>
<comment type="cofactor">
    <cofactor evidence="1">
        <name>Mg(2+)</name>
        <dbReference type="ChEBI" id="CHEBI:18420"/>
    </cofactor>
</comment>
<feature type="domain" description="MobA-like NTP transferase" evidence="17">
    <location>
        <begin position="4"/>
        <end position="126"/>
    </location>
</feature>
<dbReference type="CDD" id="cd02540">
    <property type="entry name" value="GT2_GlmU_N_bac"/>
    <property type="match status" value="1"/>
</dbReference>
<comment type="similarity">
    <text evidence="3">In the N-terminal section; belongs to the N-acetylglucosamine-1-phosphate uridyltransferase family.</text>
</comment>
<keyword evidence="8" id="KW-0460">Magnesium</keyword>
<comment type="similarity">
    <text evidence="2">In the C-terminal section; belongs to the transferase hexapeptide repeat family.</text>
</comment>
<dbReference type="GO" id="GO:0003977">
    <property type="term" value="F:UDP-N-acetylglucosamine diphosphorylase activity"/>
    <property type="evidence" value="ECO:0007669"/>
    <property type="project" value="UniProtKB-EC"/>
</dbReference>
<dbReference type="AlphaFoldDB" id="D2MN08"/>
<evidence type="ECO:0000256" key="14">
    <source>
        <dbReference type="ARBA" id="ARBA00048247"/>
    </source>
</evidence>
<proteinExistence type="inferred from homology"/>
<comment type="catalytic activity">
    <reaction evidence="14">
        <text>alpha-D-glucosamine 1-phosphate + acetyl-CoA = N-acetyl-alpha-D-glucosamine 1-phosphate + CoA + H(+)</text>
        <dbReference type="Rhea" id="RHEA:13725"/>
        <dbReference type="ChEBI" id="CHEBI:15378"/>
        <dbReference type="ChEBI" id="CHEBI:57287"/>
        <dbReference type="ChEBI" id="CHEBI:57288"/>
        <dbReference type="ChEBI" id="CHEBI:57776"/>
        <dbReference type="ChEBI" id="CHEBI:58516"/>
        <dbReference type="EC" id="2.3.1.157"/>
    </reaction>
</comment>